<gene>
    <name evidence="1" type="ORF">FD20_GL001749</name>
</gene>
<sequence length="113" mass="12912">MRDVLKIVADKPFGQYVNSSNLGLDKTYSKKVIESTVQSLYESNLIKVENEYLLNDDLDYSIGELTRAGCQLLTQLKSDACFKNIKESANQYNERQVTIRTLQRLAAKYNAPR</sequence>
<comment type="caution">
    <text evidence="1">The sequence shown here is derived from an EMBL/GenBank/DDBJ whole genome shotgun (WGS) entry which is preliminary data.</text>
</comment>
<evidence type="ECO:0000313" key="1">
    <source>
        <dbReference type="EMBL" id="KRL38542.1"/>
    </source>
</evidence>
<dbReference type="PATRIC" id="fig|1423812.3.peg.1861"/>
<protein>
    <submittedName>
        <fullName evidence="1">Uncharacterized protein</fullName>
    </submittedName>
</protein>
<dbReference type="EMBL" id="AZEG01000004">
    <property type="protein sequence ID" value="KRL38542.1"/>
    <property type="molecule type" value="Genomic_DNA"/>
</dbReference>
<keyword evidence="2" id="KW-1185">Reference proteome</keyword>
<dbReference type="InterPro" id="IPR019650">
    <property type="entry name" value="DUF2513"/>
</dbReference>
<name>A0A0R1Q2A2_9LACO</name>
<organism evidence="1 2">
    <name type="scientific">Liquorilactobacillus uvarum DSM 19971</name>
    <dbReference type="NCBI Taxonomy" id="1423812"/>
    <lineage>
        <taxon>Bacteria</taxon>
        <taxon>Bacillati</taxon>
        <taxon>Bacillota</taxon>
        <taxon>Bacilli</taxon>
        <taxon>Lactobacillales</taxon>
        <taxon>Lactobacillaceae</taxon>
        <taxon>Liquorilactobacillus</taxon>
    </lineage>
</organism>
<dbReference type="Proteomes" id="UP000051155">
    <property type="component" value="Unassembled WGS sequence"/>
</dbReference>
<reference evidence="1 2" key="1">
    <citation type="journal article" date="2015" name="Genome Announc.">
        <title>Expanding the biotechnology potential of lactobacilli through comparative genomics of 213 strains and associated genera.</title>
        <authorList>
            <person name="Sun Z."/>
            <person name="Harris H.M."/>
            <person name="McCann A."/>
            <person name="Guo C."/>
            <person name="Argimon S."/>
            <person name="Zhang W."/>
            <person name="Yang X."/>
            <person name="Jeffery I.B."/>
            <person name="Cooney J.C."/>
            <person name="Kagawa T.F."/>
            <person name="Liu W."/>
            <person name="Song Y."/>
            <person name="Salvetti E."/>
            <person name="Wrobel A."/>
            <person name="Rasinkangas P."/>
            <person name="Parkhill J."/>
            <person name="Rea M.C."/>
            <person name="O'Sullivan O."/>
            <person name="Ritari J."/>
            <person name="Douillard F.P."/>
            <person name="Paul Ross R."/>
            <person name="Yang R."/>
            <person name="Briner A.E."/>
            <person name="Felis G.E."/>
            <person name="de Vos W.M."/>
            <person name="Barrangou R."/>
            <person name="Klaenhammer T.R."/>
            <person name="Caufield P.W."/>
            <person name="Cui Y."/>
            <person name="Zhang H."/>
            <person name="O'Toole P.W."/>
        </authorList>
    </citation>
    <scope>NUCLEOTIDE SEQUENCE [LARGE SCALE GENOMIC DNA]</scope>
    <source>
        <strain evidence="1 2">DSM 19971</strain>
    </source>
</reference>
<dbReference type="AlphaFoldDB" id="A0A0R1Q2A2"/>
<dbReference type="Pfam" id="PF10711">
    <property type="entry name" value="DUF2513"/>
    <property type="match status" value="1"/>
</dbReference>
<accession>A0A0R1Q2A2</accession>
<proteinExistence type="predicted"/>
<evidence type="ECO:0000313" key="2">
    <source>
        <dbReference type="Proteomes" id="UP000051155"/>
    </source>
</evidence>